<dbReference type="CDD" id="cd12193">
    <property type="entry name" value="bZIP_GCN4"/>
    <property type="match status" value="1"/>
</dbReference>
<dbReference type="Gene3D" id="3.30.160.60">
    <property type="entry name" value="Classic Zinc Finger"/>
    <property type="match status" value="1"/>
</dbReference>
<feature type="domain" description="BZIP" evidence="2">
    <location>
        <begin position="227"/>
        <end position="279"/>
    </location>
</feature>
<accession>A0A9P6REQ8</accession>
<protein>
    <recommendedName>
        <fullName evidence="2">BZIP domain-containing protein</fullName>
    </recommendedName>
</protein>
<dbReference type="AlphaFoldDB" id="A0A9P6REQ8"/>
<organism evidence="3 4">
    <name type="scientific">Linnemannia gamsii</name>
    <dbReference type="NCBI Taxonomy" id="64522"/>
    <lineage>
        <taxon>Eukaryota</taxon>
        <taxon>Fungi</taxon>
        <taxon>Fungi incertae sedis</taxon>
        <taxon>Mucoromycota</taxon>
        <taxon>Mortierellomycotina</taxon>
        <taxon>Mortierellomycetes</taxon>
        <taxon>Mortierellales</taxon>
        <taxon>Mortierellaceae</taxon>
        <taxon>Linnemannia</taxon>
    </lineage>
</organism>
<dbReference type="EMBL" id="JAAAIN010000246">
    <property type="protein sequence ID" value="KAG0317388.1"/>
    <property type="molecule type" value="Genomic_DNA"/>
</dbReference>
<evidence type="ECO:0000256" key="1">
    <source>
        <dbReference type="SAM" id="Coils"/>
    </source>
</evidence>
<dbReference type="PROSITE" id="PS00036">
    <property type="entry name" value="BZIP_BASIC"/>
    <property type="match status" value="1"/>
</dbReference>
<dbReference type="SMART" id="SM00338">
    <property type="entry name" value="BRLZ"/>
    <property type="match status" value="1"/>
</dbReference>
<comment type="caution">
    <text evidence="3">The sequence shown here is derived from an EMBL/GenBank/DDBJ whole genome shotgun (WGS) entry which is preliminary data.</text>
</comment>
<dbReference type="InterPro" id="IPR046347">
    <property type="entry name" value="bZIP_sf"/>
</dbReference>
<proteinExistence type="predicted"/>
<evidence type="ECO:0000313" key="4">
    <source>
        <dbReference type="Proteomes" id="UP000823405"/>
    </source>
</evidence>
<dbReference type="InterPro" id="IPR004827">
    <property type="entry name" value="bZIP"/>
</dbReference>
<dbReference type="Pfam" id="PF07716">
    <property type="entry name" value="bZIP_2"/>
    <property type="match status" value="1"/>
</dbReference>
<feature type="coiled-coil region" evidence="1">
    <location>
        <begin position="252"/>
        <end position="307"/>
    </location>
</feature>
<name>A0A9P6REQ8_9FUNG</name>
<dbReference type="SUPFAM" id="SSF57959">
    <property type="entry name" value="Leucine zipper domain"/>
    <property type="match status" value="1"/>
</dbReference>
<dbReference type="OrthoDB" id="2257100at2759"/>
<dbReference type="GO" id="GO:0003700">
    <property type="term" value="F:DNA-binding transcription factor activity"/>
    <property type="evidence" value="ECO:0007669"/>
    <property type="project" value="InterPro"/>
</dbReference>
<gene>
    <name evidence="3" type="ORF">BGZ97_005461</name>
</gene>
<evidence type="ECO:0000259" key="2">
    <source>
        <dbReference type="PROSITE" id="PS50217"/>
    </source>
</evidence>
<keyword evidence="4" id="KW-1185">Reference proteome</keyword>
<evidence type="ECO:0000313" key="3">
    <source>
        <dbReference type="EMBL" id="KAG0317388.1"/>
    </source>
</evidence>
<reference evidence="3" key="1">
    <citation type="journal article" date="2020" name="Fungal Divers.">
        <title>Resolving the Mortierellaceae phylogeny through synthesis of multi-gene phylogenetics and phylogenomics.</title>
        <authorList>
            <person name="Vandepol N."/>
            <person name="Liber J."/>
            <person name="Desiro A."/>
            <person name="Na H."/>
            <person name="Kennedy M."/>
            <person name="Barry K."/>
            <person name="Grigoriev I.V."/>
            <person name="Miller A.N."/>
            <person name="O'Donnell K."/>
            <person name="Stajich J.E."/>
            <person name="Bonito G."/>
        </authorList>
    </citation>
    <scope>NUCLEOTIDE SEQUENCE</scope>
    <source>
        <strain evidence="3">NVP60</strain>
    </source>
</reference>
<keyword evidence="1" id="KW-0175">Coiled coil</keyword>
<dbReference type="Proteomes" id="UP000823405">
    <property type="component" value="Unassembled WGS sequence"/>
</dbReference>
<dbReference type="PROSITE" id="PS50217">
    <property type="entry name" value="BZIP"/>
    <property type="match status" value="1"/>
</dbReference>
<sequence>MAISINIPMFDMTDSKLSKSADSLESALAQFGKNATPLAGDNYNLINATAAVSNNGSGFDEWLASDFQLGALSGDDSSLSSSPYTALDDSPLLGFESFSSAMSSSLFDMPLGLSAEELVSAAPVTPTVASVAPVVPASPIVALPPVKAAPMLTTAAVQQAAIALNIPWSHDLELAVMAQAANHATAILPSVPAPAVVVPKIEPVEQSYLLSSANINKKRAASPTDESEEVIAKRAKNTDAARRSRLKKLVKLEGLEAKVSELEADKTRLTMRVAVLETEKTAHLVREAEQNARIAQLEAKLAEAHAALTARP</sequence>